<keyword evidence="1" id="KW-0732">Signal</keyword>
<organism evidence="2">
    <name type="scientific">Arundo donax</name>
    <name type="common">Giant reed</name>
    <name type="synonym">Donax arundinaceus</name>
    <dbReference type="NCBI Taxonomy" id="35708"/>
    <lineage>
        <taxon>Eukaryota</taxon>
        <taxon>Viridiplantae</taxon>
        <taxon>Streptophyta</taxon>
        <taxon>Embryophyta</taxon>
        <taxon>Tracheophyta</taxon>
        <taxon>Spermatophyta</taxon>
        <taxon>Magnoliopsida</taxon>
        <taxon>Liliopsida</taxon>
        <taxon>Poales</taxon>
        <taxon>Poaceae</taxon>
        <taxon>PACMAD clade</taxon>
        <taxon>Arundinoideae</taxon>
        <taxon>Arundineae</taxon>
        <taxon>Arundo</taxon>
    </lineage>
</organism>
<name>A0A0A9D793_ARUDO</name>
<feature type="chain" id="PRO_5002043508" description="Secreted protein" evidence="1">
    <location>
        <begin position="17"/>
        <end position="104"/>
    </location>
</feature>
<reference evidence="2" key="2">
    <citation type="journal article" date="2015" name="Data Brief">
        <title>Shoot transcriptome of the giant reed, Arundo donax.</title>
        <authorList>
            <person name="Barrero R.A."/>
            <person name="Guerrero F.D."/>
            <person name="Moolhuijzen P."/>
            <person name="Goolsby J.A."/>
            <person name="Tidwell J."/>
            <person name="Bellgard S.E."/>
            <person name="Bellgard M.I."/>
        </authorList>
    </citation>
    <scope>NUCLEOTIDE SEQUENCE</scope>
    <source>
        <tissue evidence="2">Shoot tissue taken approximately 20 cm above the soil surface</tissue>
    </source>
</reference>
<evidence type="ECO:0000313" key="2">
    <source>
        <dbReference type="EMBL" id="JAD82558.1"/>
    </source>
</evidence>
<accession>A0A0A9D793</accession>
<evidence type="ECO:0008006" key="3">
    <source>
        <dbReference type="Google" id="ProtNLM"/>
    </source>
</evidence>
<dbReference type="EMBL" id="GBRH01215337">
    <property type="protein sequence ID" value="JAD82558.1"/>
    <property type="molecule type" value="Transcribed_RNA"/>
</dbReference>
<sequence>MLLAVLIAFSFSLSLATHGSSASNPLLSISTNTFPAWLAQGKSSSTLASSRQAASTAAAARHGGLRAAGAMGTWTARKWSTLPSLAWKMGARWSSTQCGDPSRR</sequence>
<feature type="signal peptide" evidence="1">
    <location>
        <begin position="1"/>
        <end position="16"/>
    </location>
</feature>
<protein>
    <recommendedName>
        <fullName evidence="3">Secreted protein</fullName>
    </recommendedName>
</protein>
<proteinExistence type="predicted"/>
<evidence type="ECO:0000256" key="1">
    <source>
        <dbReference type="SAM" id="SignalP"/>
    </source>
</evidence>
<reference evidence="2" key="1">
    <citation type="submission" date="2014-09" db="EMBL/GenBank/DDBJ databases">
        <authorList>
            <person name="Magalhaes I.L.F."/>
            <person name="Oliveira U."/>
            <person name="Santos F.R."/>
            <person name="Vidigal T.H.D.A."/>
            <person name="Brescovit A.D."/>
            <person name="Santos A.J."/>
        </authorList>
    </citation>
    <scope>NUCLEOTIDE SEQUENCE</scope>
    <source>
        <tissue evidence="2">Shoot tissue taken approximately 20 cm above the soil surface</tissue>
    </source>
</reference>
<dbReference type="AlphaFoldDB" id="A0A0A9D793"/>